<dbReference type="InterPro" id="IPR027417">
    <property type="entry name" value="P-loop_NTPase"/>
</dbReference>
<accession>A0A090Q5Q0</accession>
<dbReference type="NCBIfam" id="TIGR03185">
    <property type="entry name" value="DNA_S_dndD"/>
    <property type="match status" value="1"/>
</dbReference>
<dbReference type="InterPro" id="IPR038729">
    <property type="entry name" value="Rad50/SbcC_AAA"/>
</dbReference>
<dbReference type="RefSeq" id="WP_042279145.1">
    <property type="nucleotide sequence ID" value="NZ_BBML01000006.1"/>
</dbReference>
<keyword evidence="1" id="KW-0175">Coiled coil</keyword>
<dbReference type="GO" id="GO:0006302">
    <property type="term" value="P:double-strand break repair"/>
    <property type="evidence" value="ECO:0007669"/>
    <property type="project" value="InterPro"/>
</dbReference>
<dbReference type="EMBL" id="BBML01000006">
    <property type="protein sequence ID" value="GAK97487.1"/>
    <property type="molecule type" value="Genomic_DNA"/>
</dbReference>
<dbReference type="GO" id="GO:0016887">
    <property type="term" value="F:ATP hydrolysis activity"/>
    <property type="evidence" value="ECO:0007669"/>
    <property type="project" value="InterPro"/>
</dbReference>
<evidence type="ECO:0000313" key="4">
    <source>
        <dbReference type="Proteomes" id="UP000029221"/>
    </source>
</evidence>
<evidence type="ECO:0000259" key="2">
    <source>
        <dbReference type="Pfam" id="PF13476"/>
    </source>
</evidence>
<organism evidence="3 4">
    <name type="scientific">Nonlabens tegetincola</name>
    <dbReference type="NCBI Taxonomy" id="323273"/>
    <lineage>
        <taxon>Bacteria</taxon>
        <taxon>Pseudomonadati</taxon>
        <taxon>Bacteroidota</taxon>
        <taxon>Flavobacteriia</taxon>
        <taxon>Flavobacteriales</taxon>
        <taxon>Flavobacteriaceae</taxon>
        <taxon>Nonlabens</taxon>
    </lineage>
</organism>
<evidence type="ECO:0000313" key="3">
    <source>
        <dbReference type="EMBL" id="GAK97487.1"/>
    </source>
</evidence>
<dbReference type="Gene3D" id="3.40.50.300">
    <property type="entry name" value="P-loop containing nucleotide triphosphate hydrolases"/>
    <property type="match status" value="2"/>
</dbReference>
<sequence>MKFSNIKIHNFRQYYNDVNIDLTTDIERNIVVIGGRNGYGKTNFLLSIVWCLYGEKISQIDDNFKKEIQKEKNYSSFMQQSINWTAKRENKDTFSVSIEVSEIELPNLNKLNSNSDSVIITRTFNVTSMNETLSISDTNSSMEIFDDDSDKINFINDYIIPIDAAKFVFFDAEKISEIANLSIKEEGSFINDALGKILGLDTYDTLIEDIEFYINTLKKEGAAKNLQEQIVDKEKAIELSEIDIEKLEEENAEKLKEIDDLKKIIRQYDNLISQHSKQGNSTFDRESILSEIEKLKAKEFELSEKFNELSEIIPLAILTGKLEEVSEHLEIQEKNSISQNSSKENAEKIENFIELLFNKPPEPENSTMSFKDKLFYYDKAKNLGSELFASNGKYQELEFEHDLSNAEKNLIIDALNLVNSQSKDLFETTIEELNEVQIKLYELNKTLNKVDADLEDELILEYSSKKETADYNITENNRKIGENNQQISKLRSDIVRLNQQLLTLVKKVDINAQNKIKIKESQKYIDVLNTFLEEQKNKHKDSLEKTILSELKILMHKLGSEENSSKFIEDVKVTILASGQGMKITLLDQDDNEIRKESLSSGEKQIYISCLIKAILNESIQSLPIFIDTPLGRLDEEHRDNITRKYYPALSEQVVLFSTNSEITPKRYKDISENISKSYLLFNDGANTSLKNGYFNNTSND</sequence>
<dbReference type="Pfam" id="PF13476">
    <property type="entry name" value="AAA_23"/>
    <property type="match status" value="1"/>
</dbReference>
<feature type="domain" description="Rad50/SbcC-type AAA" evidence="2">
    <location>
        <begin position="6"/>
        <end position="265"/>
    </location>
</feature>
<name>A0A090Q5Q0_9FLAO</name>
<feature type="coiled-coil region" evidence="1">
    <location>
        <begin position="480"/>
        <end position="507"/>
    </location>
</feature>
<dbReference type="Proteomes" id="UP000029221">
    <property type="component" value="Unassembled WGS sequence"/>
</dbReference>
<dbReference type="SUPFAM" id="SSF52540">
    <property type="entry name" value="P-loop containing nucleoside triphosphate hydrolases"/>
    <property type="match status" value="1"/>
</dbReference>
<dbReference type="eggNOG" id="COG1196">
    <property type="taxonomic scope" value="Bacteria"/>
</dbReference>
<dbReference type="AlphaFoldDB" id="A0A090Q5Q0"/>
<dbReference type="PANTHER" id="PTHR32114:SF2">
    <property type="entry name" value="ABC TRANSPORTER ABCH.3"/>
    <property type="match status" value="1"/>
</dbReference>
<dbReference type="PANTHER" id="PTHR32114">
    <property type="entry name" value="ABC TRANSPORTER ABCH.3"/>
    <property type="match status" value="1"/>
</dbReference>
<gene>
    <name evidence="3" type="ORF">JCM19294_23</name>
</gene>
<feature type="coiled-coil region" evidence="1">
    <location>
        <begin position="223"/>
        <end position="278"/>
    </location>
</feature>
<proteinExistence type="predicted"/>
<protein>
    <submittedName>
        <fullName evidence="3">DNA sulfur modification protein DndD</fullName>
    </submittedName>
</protein>
<dbReference type="InterPro" id="IPR017599">
    <property type="entry name" value="DNA_S_DndD"/>
</dbReference>
<comment type="caution">
    <text evidence="3">The sequence shown here is derived from an EMBL/GenBank/DDBJ whole genome shotgun (WGS) entry which is preliminary data.</text>
</comment>
<evidence type="ECO:0000256" key="1">
    <source>
        <dbReference type="SAM" id="Coils"/>
    </source>
</evidence>
<reference evidence="3" key="1">
    <citation type="journal article" date="2014" name="Genome Announc.">
        <title>Draft Genome Sequences of Marine Flavobacterium Nonlabens Strains NR17, NR24, NR27, NR32, NR33, and Ara13.</title>
        <authorList>
            <person name="Nakanishi M."/>
            <person name="Meirelles P."/>
            <person name="Suzuki R."/>
            <person name="Takatani N."/>
            <person name="Mino S."/>
            <person name="Suda W."/>
            <person name="Oshima K."/>
            <person name="Hattori M."/>
            <person name="Ohkuma M."/>
            <person name="Hosokawa M."/>
            <person name="Miyashita K."/>
            <person name="Thompson F.L."/>
            <person name="Niwa A."/>
            <person name="Sawabe T."/>
            <person name="Sawabe T."/>
        </authorList>
    </citation>
    <scope>NUCLEOTIDE SEQUENCE [LARGE SCALE GENOMIC DNA]</scope>
    <source>
        <strain evidence="3">JCM 19294</strain>
    </source>
</reference>
<keyword evidence="4" id="KW-1185">Reference proteome</keyword>